<accession>A0A2T7UEK3</accession>
<dbReference type="InterPro" id="IPR029068">
    <property type="entry name" value="Glyas_Bleomycin-R_OHBP_Dase"/>
</dbReference>
<evidence type="ECO:0008006" key="3">
    <source>
        <dbReference type="Google" id="ProtNLM"/>
    </source>
</evidence>
<dbReference type="AlphaFoldDB" id="A0A2T7UEK3"/>
<gene>
    <name evidence="1" type="ORF">H663_008320</name>
</gene>
<dbReference type="SUPFAM" id="SSF54593">
    <property type="entry name" value="Glyoxalase/Bleomycin resistance protein/Dihydroxybiphenyl dioxygenase"/>
    <property type="match status" value="1"/>
</dbReference>
<protein>
    <recommendedName>
        <fullName evidence="3">VOC domain-containing protein</fullName>
    </recommendedName>
</protein>
<dbReference type="EMBL" id="LFYT02000008">
    <property type="protein sequence ID" value="PVE43031.1"/>
    <property type="molecule type" value="Genomic_DNA"/>
</dbReference>
<sequence length="265" mass="29093">MIRLLDIDPLLSLFADVFGLPVSWPKQSSSFATFAWVHVGNTELELWASASNSDLPKESQPPLIHGFALEPVDLEASVAHLTQAGLQCKSPRPYQTKTADGSLTTNFTNSVLLDLSSDSCCIFFCAWNPEGTIYPWKERLTTAERRARDQLEMTKRGGGTIGLVGLSAIEMSTPNLSDAEKKWRLLTESSGTGIELTADMVLRLTQGNRQVIQSLTFEVRSLESARDFLLANGLLGASSEHEISLESTAICGLRMKFRQAREAAQ</sequence>
<dbReference type="Proteomes" id="UP000037507">
    <property type="component" value="Unassembled WGS sequence"/>
</dbReference>
<dbReference type="Gene3D" id="3.10.180.10">
    <property type="entry name" value="2,3-Dihydroxybiphenyl 1,2-Dioxygenase, domain 1"/>
    <property type="match status" value="1"/>
</dbReference>
<evidence type="ECO:0000313" key="2">
    <source>
        <dbReference type="Proteomes" id="UP000037507"/>
    </source>
</evidence>
<evidence type="ECO:0000313" key="1">
    <source>
        <dbReference type="EMBL" id="PVE43031.1"/>
    </source>
</evidence>
<reference evidence="1" key="1">
    <citation type="submission" date="2017-04" db="EMBL/GenBank/DDBJ databases">
        <title>Unexpected and diverse lifestyles within the genus Limnohabitans.</title>
        <authorList>
            <person name="Kasalicky V."/>
            <person name="Mehrshad M."/>
            <person name="Andrei S.-A."/>
            <person name="Salcher M."/>
            <person name="Kratochvilova H."/>
            <person name="Simek K."/>
            <person name="Ghai R."/>
        </authorList>
    </citation>
    <scope>NUCLEOTIDE SEQUENCE [LARGE SCALE GENOMIC DNA]</scope>
    <source>
        <strain evidence="1">II-D5</strain>
    </source>
</reference>
<comment type="caution">
    <text evidence="1">The sequence shown here is derived from an EMBL/GenBank/DDBJ whole genome shotgun (WGS) entry which is preliminary data.</text>
</comment>
<dbReference type="STRING" id="1293045.H663_07245"/>
<keyword evidence="2" id="KW-1185">Reference proteome</keyword>
<organism evidence="1 2">
    <name type="scientific">Limnohabitans planktonicus II-D5</name>
    <dbReference type="NCBI Taxonomy" id="1293045"/>
    <lineage>
        <taxon>Bacteria</taxon>
        <taxon>Pseudomonadati</taxon>
        <taxon>Pseudomonadota</taxon>
        <taxon>Betaproteobacteria</taxon>
        <taxon>Burkholderiales</taxon>
        <taxon>Comamonadaceae</taxon>
        <taxon>Limnohabitans</taxon>
    </lineage>
</organism>
<proteinExistence type="predicted"/>
<name>A0A2T7UEK3_9BURK</name>